<feature type="signal peptide" evidence="1">
    <location>
        <begin position="1"/>
        <end position="18"/>
    </location>
</feature>
<proteinExistence type="predicted"/>
<feature type="chain" id="PRO_5040360991" evidence="1">
    <location>
        <begin position="19"/>
        <end position="138"/>
    </location>
</feature>
<dbReference type="AlphaFoldDB" id="A0A9P8IIU4"/>
<dbReference type="EMBL" id="JAGHQM010001655">
    <property type="protein sequence ID" value="KAH0552999.1"/>
    <property type="molecule type" value="Genomic_DNA"/>
</dbReference>
<organism evidence="2 3">
    <name type="scientific">Trichoglossum hirsutum</name>
    <dbReference type="NCBI Taxonomy" id="265104"/>
    <lineage>
        <taxon>Eukaryota</taxon>
        <taxon>Fungi</taxon>
        <taxon>Dikarya</taxon>
        <taxon>Ascomycota</taxon>
        <taxon>Pezizomycotina</taxon>
        <taxon>Geoglossomycetes</taxon>
        <taxon>Geoglossales</taxon>
        <taxon>Geoglossaceae</taxon>
        <taxon>Trichoglossum</taxon>
    </lineage>
</organism>
<gene>
    <name evidence="2" type="ORF">GP486_006803</name>
</gene>
<keyword evidence="3" id="KW-1185">Reference proteome</keyword>
<name>A0A9P8IIU4_9PEZI</name>
<accession>A0A9P8IIU4</accession>
<comment type="caution">
    <text evidence="2">The sequence shown here is derived from an EMBL/GenBank/DDBJ whole genome shotgun (WGS) entry which is preliminary data.</text>
</comment>
<evidence type="ECO:0000256" key="1">
    <source>
        <dbReference type="SAM" id="SignalP"/>
    </source>
</evidence>
<evidence type="ECO:0000313" key="3">
    <source>
        <dbReference type="Proteomes" id="UP000750711"/>
    </source>
</evidence>
<reference evidence="2" key="1">
    <citation type="submission" date="2021-03" db="EMBL/GenBank/DDBJ databases">
        <title>Comparative genomics and phylogenomic investigation of the class Geoglossomycetes provide insights into ecological specialization and systematics.</title>
        <authorList>
            <person name="Melie T."/>
            <person name="Pirro S."/>
            <person name="Miller A.N."/>
            <person name="Quandt A."/>
        </authorList>
    </citation>
    <scope>NUCLEOTIDE SEQUENCE</scope>
    <source>
        <strain evidence="2">CAQ_001_2017</strain>
    </source>
</reference>
<dbReference type="Proteomes" id="UP000750711">
    <property type="component" value="Unassembled WGS sequence"/>
</dbReference>
<evidence type="ECO:0000313" key="2">
    <source>
        <dbReference type="EMBL" id="KAH0552999.1"/>
    </source>
</evidence>
<protein>
    <submittedName>
        <fullName evidence="2">Uncharacterized protein</fullName>
    </submittedName>
</protein>
<keyword evidence="1" id="KW-0732">Signal</keyword>
<sequence>MLATYVFGLALLPAFALAQVFTVTLAGTTHVFTLPPFGAGPSGTNTAAATAATTATATATVTATATAGASTKATTGSGFSTITVSLPSGSAATFVLPPFVNANATSTVKPFTGAASNLKNSGLAVAFACLAVLGVMYG</sequence>